<proteinExistence type="predicted"/>
<keyword evidence="2" id="KW-1185">Reference proteome</keyword>
<organism evidence="1 2">
    <name type="scientific">Ixodes persulcatus</name>
    <name type="common">Taiga tick</name>
    <dbReference type="NCBI Taxonomy" id="34615"/>
    <lineage>
        <taxon>Eukaryota</taxon>
        <taxon>Metazoa</taxon>
        <taxon>Ecdysozoa</taxon>
        <taxon>Arthropoda</taxon>
        <taxon>Chelicerata</taxon>
        <taxon>Arachnida</taxon>
        <taxon>Acari</taxon>
        <taxon>Parasitiformes</taxon>
        <taxon>Ixodida</taxon>
        <taxon>Ixodoidea</taxon>
        <taxon>Ixodidae</taxon>
        <taxon>Ixodinae</taxon>
        <taxon>Ixodes</taxon>
    </lineage>
</organism>
<sequence length="96" mass="10470">MRLARRFLDAREVEADERSLMNLHNNRAGRKMPTQRRSFLGQFGYISRTGPADGNCSCRNPSRACSITGRSAGPLGVPRSLREVFCGLGSPSGTAN</sequence>
<gene>
    <name evidence="1" type="ORF">HPB47_027471</name>
</gene>
<reference evidence="1 2" key="1">
    <citation type="journal article" date="2020" name="Cell">
        <title>Large-Scale Comparative Analyses of Tick Genomes Elucidate Their Genetic Diversity and Vector Capacities.</title>
        <authorList>
            <consortium name="Tick Genome and Microbiome Consortium (TIGMIC)"/>
            <person name="Jia N."/>
            <person name="Wang J."/>
            <person name="Shi W."/>
            <person name="Du L."/>
            <person name="Sun Y."/>
            <person name="Zhan W."/>
            <person name="Jiang J.F."/>
            <person name="Wang Q."/>
            <person name="Zhang B."/>
            <person name="Ji P."/>
            <person name="Bell-Sakyi L."/>
            <person name="Cui X.M."/>
            <person name="Yuan T.T."/>
            <person name="Jiang B.G."/>
            <person name="Yang W.F."/>
            <person name="Lam T.T."/>
            <person name="Chang Q.C."/>
            <person name="Ding S.J."/>
            <person name="Wang X.J."/>
            <person name="Zhu J.G."/>
            <person name="Ruan X.D."/>
            <person name="Zhao L."/>
            <person name="Wei J.T."/>
            <person name="Ye R.Z."/>
            <person name="Que T.C."/>
            <person name="Du C.H."/>
            <person name="Zhou Y.H."/>
            <person name="Cheng J.X."/>
            <person name="Dai P.F."/>
            <person name="Guo W.B."/>
            <person name="Han X.H."/>
            <person name="Huang E.J."/>
            <person name="Li L.F."/>
            <person name="Wei W."/>
            <person name="Gao Y.C."/>
            <person name="Liu J.Z."/>
            <person name="Shao H.Z."/>
            <person name="Wang X."/>
            <person name="Wang C.C."/>
            <person name="Yang T.C."/>
            <person name="Huo Q.B."/>
            <person name="Li W."/>
            <person name="Chen H.Y."/>
            <person name="Chen S.E."/>
            <person name="Zhou L.G."/>
            <person name="Ni X.B."/>
            <person name="Tian J.H."/>
            <person name="Sheng Y."/>
            <person name="Liu T."/>
            <person name="Pan Y.S."/>
            <person name="Xia L.Y."/>
            <person name="Li J."/>
            <person name="Zhao F."/>
            <person name="Cao W.C."/>
        </authorList>
    </citation>
    <scope>NUCLEOTIDE SEQUENCE [LARGE SCALE GENOMIC DNA]</scope>
    <source>
        <strain evidence="1">Iper-2018</strain>
    </source>
</reference>
<evidence type="ECO:0000313" key="2">
    <source>
        <dbReference type="Proteomes" id="UP000805193"/>
    </source>
</evidence>
<name>A0AC60PW24_IXOPE</name>
<accession>A0AC60PW24</accession>
<protein>
    <submittedName>
        <fullName evidence="1">Uncharacterized protein</fullName>
    </submittedName>
</protein>
<evidence type="ECO:0000313" key="1">
    <source>
        <dbReference type="EMBL" id="KAG0425339.1"/>
    </source>
</evidence>
<dbReference type="Proteomes" id="UP000805193">
    <property type="component" value="Unassembled WGS sequence"/>
</dbReference>
<comment type="caution">
    <text evidence="1">The sequence shown here is derived from an EMBL/GenBank/DDBJ whole genome shotgun (WGS) entry which is preliminary data.</text>
</comment>
<dbReference type="EMBL" id="JABSTQ010009856">
    <property type="protein sequence ID" value="KAG0425339.1"/>
    <property type="molecule type" value="Genomic_DNA"/>
</dbReference>